<dbReference type="PANTHER" id="PTHR13748:SF62">
    <property type="entry name" value="COBW DOMAIN-CONTAINING PROTEIN"/>
    <property type="match status" value="1"/>
</dbReference>
<feature type="domain" description="CobW C-terminal" evidence="7">
    <location>
        <begin position="222"/>
        <end position="302"/>
    </location>
</feature>
<evidence type="ECO:0000256" key="3">
    <source>
        <dbReference type="ARBA" id="ARBA00023186"/>
    </source>
</evidence>
<dbReference type="AlphaFoldDB" id="A0A9Q6HP55"/>
<evidence type="ECO:0000313" key="9">
    <source>
        <dbReference type="Proteomes" id="UP000241960"/>
    </source>
</evidence>
<dbReference type="GO" id="GO:0000166">
    <property type="term" value="F:nucleotide binding"/>
    <property type="evidence" value="ECO:0007669"/>
    <property type="project" value="UniProtKB-KW"/>
</dbReference>
<dbReference type="PANTHER" id="PTHR13748">
    <property type="entry name" value="COBW-RELATED"/>
    <property type="match status" value="1"/>
</dbReference>
<dbReference type="GO" id="GO:0005737">
    <property type="term" value="C:cytoplasm"/>
    <property type="evidence" value="ECO:0007669"/>
    <property type="project" value="TreeGrafter"/>
</dbReference>
<dbReference type="InterPro" id="IPR003495">
    <property type="entry name" value="CobW/HypB/UreG_nucleotide-bd"/>
</dbReference>
<accession>A0A9Q6HP55</accession>
<dbReference type="SUPFAM" id="SSF52540">
    <property type="entry name" value="P-loop containing nucleoside triphosphate hydrolases"/>
    <property type="match status" value="1"/>
</dbReference>
<dbReference type="InterPro" id="IPR011629">
    <property type="entry name" value="CobW-like_C"/>
</dbReference>
<comment type="caution">
    <text evidence="8">The sequence shown here is derived from an EMBL/GenBank/DDBJ whole genome shotgun (WGS) entry which is preliminary data.</text>
</comment>
<comment type="catalytic activity">
    <reaction evidence="5">
        <text>GTP + H2O = GDP + phosphate + H(+)</text>
        <dbReference type="Rhea" id="RHEA:19669"/>
        <dbReference type="ChEBI" id="CHEBI:15377"/>
        <dbReference type="ChEBI" id="CHEBI:15378"/>
        <dbReference type="ChEBI" id="CHEBI:37565"/>
        <dbReference type="ChEBI" id="CHEBI:43474"/>
        <dbReference type="ChEBI" id="CHEBI:58189"/>
    </reaction>
    <physiologicalReaction direction="left-to-right" evidence="5">
        <dbReference type="Rhea" id="RHEA:19670"/>
    </physiologicalReaction>
</comment>
<keyword evidence="1" id="KW-0547">Nucleotide-binding</keyword>
<dbReference type="InterPro" id="IPR036627">
    <property type="entry name" value="CobW-likC_sf"/>
</dbReference>
<reference evidence="8 9" key="1">
    <citation type="journal article" date="2016" name="Front. Microbiol.">
        <title>Comprehensive Phylogenetic Analysis of Bovine Non-aureus Staphylococci Species Based on Whole-Genome Sequencing.</title>
        <authorList>
            <person name="Naushad S."/>
            <person name="Barkema H.W."/>
            <person name="Luby C."/>
            <person name="Condas L.A."/>
            <person name="Nobrega D.B."/>
            <person name="Carson D.A."/>
            <person name="De Buck J."/>
        </authorList>
    </citation>
    <scope>NUCLEOTIDE SEQUENCE [LARGE SCALE GENOMIC DNA]</scope>
    <source>
        <strain evidence="8 9">SNUC 1231</strain>
    </source>
</reference>
<evidence type="ECO:0000256" key="1">
    <source>
        <dbReference type="ARBA" id="ARBA00022741"/>
    </source>
</evidence>
<keyword evidence="2" id="KW-0378">Hydrolase</keyword>
<evidence type="ECO:0000256" key="5">
    <source>
        <dbReference type="ARBA" id="ARBA00049117"/>
    </source>
</evidence>
<dbReference type="InterPro" id="IPR027417">
    <property type="entry name" value="P-loop_NTPase"/>
</dbReference>
<dbReference type="Proteomes" id="UP000241960">
    <property type="component" value="Unassembled WGS sequence"/>
</dbReference>
<gene>
    <name evidence="8" type="ORF">BU058_08370</name>
</gene>
<organism evidence="8 9">
    <name type="scientific">Staphylococcus succinus</name>
    <dbReference type="NCBI Taxonomy" id="61015"/>
    <lineage>
        <taxon>Bacteria</taxon>
        <taxon>Bacillati</taxon>
        <taxon>Bacillota</taxon>
        <taxon>Bacilli</taxon>
        <taxon>Bacillales</taxon>
        <taxon>Staphylococcaceae</taxon>
        <taxon>Staphylococcus</taxon>
    </lineage>
</organism>
<feature type="domain" description="CobW/HypB/UreG nucleotide-binding" evidence="6">
    <location>
        <begin position="9"/>
        <end position="181"/>
    </location>
</feature>
<dbReference type="Pfam" id="PF02492">
    <property type="entry name" value="cobW"/>
    <property type="match status" value="1"/>
</dbReference>
<dbReference type="Pfam" id="PF07683">
    <property type="entry name" value="CobW_C"/>
    <property type="match status" value="1"/>
</dbReference>
<dbReference type="GO" id="GO:0016787">
    <property type="term" value="F:hydrolase activity"/>
    <property type="evidence" value="ECO:0007669"/>
    <property type="project" value="UniProtKB-KW"/>
</dbReference>
<protein>
    <submittedName>
        <fullName evidence="8">GTP-binding protein</fullName>
    </submittedName>
</protein>
<dbReference type="Gene3D" id="3.30.1220.10">
    <property type="entry name" value="CobW-like, C-terminal domain"/>
    <property type="match status" value="1"/>
</dbReference>
<proteinExistence type="inferred from homology"/>
<evidence type="ECO:0000259" key="6">
    <source>
        <dbReference type="Pfam" id="PF02492"/>
    </source>
</evidence>
<evidence type="ECO:0000256" key="4">
    <source>
        <dbReference type="ARBA" id="ARBA00034320"/>
    </source>
</evidence>
<dbReference type="InterPro" id="IPR051316">
    <property type="entry name" value="Zinc-reg_GTPase_activator"/>
</dbReference>
<evidence type="ECO:0000313" key="8">
    <source>
        <dbReference type="EMBL" id="PTI75210.1"/>
    </source>
</evidence>
<name>A0A9Q6HP55_9STAP</name>
<dbReference type="Gene3D" id="3.40.50.300">
    <property type="entry name" value="P-loop containing nucleotide triphosphate hydrolases"/>
    <property type="match status" value="1"/>
</dbReference>
<dbReference type="EMBL" id="PZFQ01000025">
    <property type="protein sequence ID" value="PTI75210.1"/>
    <property type="molecule type" value="Genomic_DNA"/>
</dbReference>
<evidence type="ECO:0000259" key="7">
    <source>
        <dbReference type="Pfam" id="PF07683"/>
    </source>
</evidence>
<keyword evidence="3" id="KW-0143">Chaperone</keyword>
<dbReference type="SUPFAM" id="SSF90002">
    <property type="entry name" value="Hypothetical protein YjiA, C-terminal domain"/>
    <property type="match status" value="1"/>
</dbReference>
<evidence type="ECO:0000256" key="2">
    <source>
        <dbReference type="ARBA" id="ARBA00022801"/>
    </source>
</evidence>
<comment type="similarity">
    <text evidence="4">Belongs to the SIMIBI class G3E GTPase family. ZNG1 subfamily.</text>
</comment>
<sequence length="308" mass="35285">MEVCDNMEIVIIGGFLGGGKTTVLNHLIQEALNNGKKPAVLMNEFGEKSVDSYLINRNIQVNEIVNGCICCELKTDVTKQLHEIYMTFKPDIVFIECSGIAHPSEVLDACLTPVLAPFSKVISILGVLDAYLYYNLEKLPKMIQKLVDVQLQHCSNILLNKVDLLNSEKILEILNVLMRKYPKIKCFITKYGDIKIENITIAEEEKWIEKSDNQIFHGSIGHCLYQFSSNWHKNDFIHWIQNLPSYVYRVKGFIDFEENGLKSEIQYANNQLNMQSIDLNVDNYIVIIGHNINNDEIIRSIKQSKKDI</sequence>